<dbReference type="Proteomes" id="UP000821853">
    <property type="component" value="Chromosome 4"/>
</dbReference>
<sequence>MASHLSLPVLQEELLSVPSRTLHFFADIWASRTRDAVLGIRVQYVKDWQLRCHTFTFRHMRGHHTGENIRESFAAEFESKGVNEEQVGTVVCDSAANMSKAINTASNFTDQRPHASVDVEDCDEETTDENLLFAEDDEESGLIPAFKRVCCAAHTLQLAVNLALRHDESAQKLLEAINKTVNVFRRSCFWTEQQREQCGKNMVPPSGTRWNSLVEALKWLTEV</sequence>
<gene>
    <name evidence="6" type="ORF">HPB48_010214</name>
</gene>
<dbReference type="OrthoDB" id="2143914at2759"/>
<dbReference type="InterPro" id="IPR052035">
    <property type="entry name" value="ZnF_BED_domain_contain"/>
</dbReference>
<keyword evidence="7" id="KW-1185">Reference proteome</keyword>
<dbReference type="EMBL" id="JABSTR010000006">
    <property type="protein sequence ID" value="KAH9373068.1"/>
    <property type="molecule type" value="Genomic_DNA"/>
</dbReference>
<keyword evidence="4" id="KW-0862">Zinc</keyword>
<dbReference type="AlphaFoldDB" id="A0A9J6GFF0"/>
<dbReference type="InterPro" id="IPR012337">
    <property type="entry name" value="RNaseH-like_sf"/>
</dbReference>
<organism evidence="6 7">
    <name type="scientific">Haemaphysalis longicornis</name>
    <name type="common">Bush tick</name>
    <dbReference type="NCBI Taxonomy" id="44386"/>
    <lineage>
        <taxon>Eukaryota</taxon>
        <taxon>Metazoa</taxon>
        <taxon>Ecdysozoa</taxon>
        <taxon>Arthropoda</taxon>
        <taxon>Chelicerata</taxon>
        <taxon>Arachnida</taxon>
        <taxon>Acari</taxon>
        <taxon>Parasitiformes</taxon>
        <taxon>Ixodida</taxon>
        <taxon>Ixodoidea</taxon>
        <taxon>Ixodidae</taxon>
        <taxon>Haemaphysalinae</taxon>
        <taxon>Haemaphysalis</taxon>
    </lineage>
</organism>
<keyword evidence="3" id="KW-0863">Zinc-finger</keyword>
<dbReference type="GO" id="GO:0005634">
    <property type="term" value="C:nucleus"/>
    <property type="evidence" value="ECO:0007669"/>
    <property type="project" value="UniProtKB-SubCell"/>
</dbReference>
<evidence type="ECO:0000256" key="1">
    <source>
        <dbReference type="ARBA" id="ARBA00004123"/>
    </source>
</evidence>
<dbReference type="PANTHER" id="PTHR46481:SF10">
    <property type="entry name" value="ZINC FINGER BED DOMAIN-CONTAINING PROTEIN 39"/>
    <property type="match status" value="1"/>
</dbReference>
<evidence type="ECO:0000313" key="6">
    <source>
        <dbReference type="EMBL" id="KAH9373068.1"/>
    </source>
</evidence>
<proteinExistence type="predicted"/>
<comment type="caution">
    <text evidence="6">The sequence shown here is derived from an EMBL/GenBank/DDBJ whole genome shotgun (WGS) entry which is preliminary data.</text>
</comment>
<name>A0A9J6GFF0_HAELO</name>
<dbReference type="PANTHER" id="PTHR46481">
    <property type="entry name" value="ZINC FINGER BED DOMAIN-CONTAINING PROTEIN 4"/>
    <property type="match status" value="1"/>
</dbReference>
<comment type="subcellular location">
    <subcellularLocation>
        <location evidence="1">Nucleus</location>
    </subcellularLocation>
</comment>
<dbReference type="VEuPathDB" id="VectorBase:HLOH_046913"/>
<evidence type="ECO:0000256" key="4">
    <source>
        <dbReference type="ARBA" id="ARBA00022833"/>
    </source>
</evidence>
<evidence type="ECO:0000313" key="7">
    <source>
        <dbReference type="Proteomes" id="UP000821853"/>
    </source>
</evidence>
<dbReference type="SUPFAM" id="SSF53098">
    <property type="entry name" value="Ribonuclease H-like"/>
    <property type="match status" value="1"/>
</dbReference>
<accession>A0A9J6GFF0</accession>
<reference evidence="6 7" key="1">
    <citation type="journal article" date="2020" name="Cell">
        <title>Large-Scale Comparative Analyses of Tick Genomes Elucidate Their Genetic Diversity and Vector Capacities.</title>
        <authorList>
            <consortium name="Tick Genome and Microbiome Consortium (TIGMIC)"/>
            <person name="Jia N."/>
            <person name="Wang J."/>
            <person name="Shi W."/>
            <person name="Du L."/>
            <person name="Sun Y."/>
            <person name="Zhan W."/>
            <person name="Jiang J.F."/>
            <person name="Wang Q."/>
            <person name="Zhang B."/>
            <person name="Ji P."/>
            <person name="Bell-Sakyi L."/>
            <person name="Cui X.M."/>
            <person name="Yuan T.T."/>
            <person name="Jiang B.G."/>
            <person name="Yang W.F."/>
            <person name="Lam T.T."/>
            <person name="Chang Q.C."/>
            <person name="Ding S.J."/>
            <person name="Wang X.J."/>
            <person name="Zhu J.G."/>
            <person name="Ruan X.D."/>
            <person name="Zhao L."/>
            <person name="Wei J.T."/>
            <person name="Ye R.Z."/>
            <person name="Que T.C."/>
            <person name="Du C.H."/>
            <person name="Zhou Y.H."/>
            <person name="Cheng J.X."/>
            <person name="Dai P.F."/>
            <person name="Guo W.B."/>
            <person name="Han X.H."/>
            <person name="Huang E.J."/>
            <person name="Li L.F."/>
            <person name="Wei W."/>
            <person name="Gao Y.C."/>
            <person name="Liu J.Z."/>
            <person name="Shao H.Z."/>
            <person name="Wang X."/>
            <person name="Wang C.C."/>
            <person name="Yang T.C."/>
            <person name="Huo Q.B."/>
            <person name="Li W."/>
            <person name="Chen H.Y."/>
            <person name="Chen S.E."/>
            <person name="Zhou L.G."/>
            <person name="Ni X.B."/>
            <person name="Tian J.H."/>
            <person name="Sheng Y."/>
            <person name="Liu T."/>
            <person name="Pan Y.S."/>
            <person name="Xia L.Y."/>
            <person name="Li J."/>
            <person name="Zhao F."/>
            <person name="Cao W.C."/>
        </authorList>
    </citation>
    <scope>NUCLEOTIDE SEQUENCE [LARGE SCALE GENOMIC DNA]</scope>
    <source>
        <strain evidence="6">HaeL-2018</strain>
    </source>
</reference>
<keyword evidence="5" id="KW-0539">Nucleus</keyword>
<keyword evidence="2" id="KW-0479">Metal-binding</keyword>
<dbReference type="GO" id="GO:0008270">
    <property type="term" value="F:zinc ion binding"/>
    <property type="evidence" value="ECO:0007669"/>
    <property type="project" value="UniProtKB-KW"/>
</dbReference>
<evidence type="ECO:0000256" key="2">
    <source>
        <dbReference type="ARBA" id="ARBA00022723"/>
    </source>
</evidence>
<evidence type="ECO:0000256" key="3">
    <source>
        <dbReference type="ARBA" id="ARBA00022771"/>
    </source>
</evidence>
<protein>
    <submittedName>
        <fullName evidence="6">Uncharacterized protein</fullName>
    </submittedName>
</protein>
<evidence type="ECO:0000256" key="5">
    <source>
        <dbReference type="ARBA" id="ARBA00023242"/>
    </source>
</evidence>